<evidence type="ECO:0000313" key="4">
    <source>
        <dbReference type="EMBL" id="GLT23782.1"/>
    </source>
</evidence>
<dbReference type="SUPFAM" id="SSF81296">
    <property type="entry name" value="E set domains"/>
    <property type="match status" value="1"/>
</dbReference>
<evidence type="ECO:0000259" key="2">
    <source>
        <dbReference type="Pfam" id="PF08770"/>
    </source>
</evidence>
<reference evidence="5" key="1">
    <citation type="journal article" date="2019" name="Int. J. Syst. Evol. Microbiol.">
        <title>The Global Catalogue of Microorganisms (GCM) 10K type strain sequencing project: providing services to taxonomists for standard genome sequencing and annotation.</title>
        <authorList>
            <consortium name="The Broad Institute Genomics Platform"/>
            <consortium name="The Broad Institute Genome Sequencing Center for Infectious Disease"/>
            <person name="Wu L."/>
            <person name="Ma J."/>
        </authorList>
    </citation>
    <scope>NUCLEOTIDE SEQUENCE [LARGE SCALE GENOMIC DNA]</scope>
    <source>
        <strain evidence="5">NBRC 102407</strain>
    </source>
</reference>
<dbReference type="Pfam" id="PF08770">
    <property type="entry name" value="SoxZ"/>
    <property type="match status" value="1"/>
</dbReference>
<evidence type="ECO:0000259" key="3">
    <source>
        <dbReference type="Pfam" id="PF13501"/>
    </source>
</evidence>
<dbReference type="RefSeq" id="WP_284188964.1">
    <property type="nucleotide sequence ID" value="NZ_BSPX01000060.1"/>
</dbReference>
<dbReference type="Proteomes" id="UP001157167">
    <property type="component" value="Unassembled WGS sequence"/>
</dbReference>
<feature type="signal peptide" evidence="1">
    <location>
        <begin position="1"/>
        <end position="23"/>
    </location>
</feature>
<proteinExistence type="predicted"/>
<feature type="domain" description="Ig-like SoxY" evidence="3">
    <location>
        <begin position="46"/>
        <end position="146"/>
    </location>
</feature>
<dbReference type="InterPro" id="IPR030831">
    <property type="entry name" value="Fuse-rel_SoxYZ"/>
</dbReference>
<feature type="chain" id="PRO_5045591961" description="Quinoprotein dehydrogenase-associated SoxYZ-like carrier" evidence="1">
    <location>
        <begin position="24"/>
        <end position="257"/>
    </location>
</feature>
<evidence type="ECO:0008006" key="6">
    <source>
        <dbReference type="Google" id="ProtNLM"/>
    </source>
</evidence>
<keyword evidence="5" id="KW-1185">Reference proteome</keyword>
<keyword evidence="1" id="KW-0732">Signal</keyword>
<dbReference type="Gene3D" id="2.60.40.10">
    <property type="entry name" value="Immunoglobulins"/>
    <property type="match status" value="1"/>
</dbReference>
<dbReference type="EMBL" id="BSPX01000060">
    <property type="protein sequence ID" value="GLT23782.1"/>
    <property type="molecule type" value="Genomic_DNA"/>
</dbReference>
<protein>
    <recommendedName>
        <fullName evidence="6">Quinoprotein dehydrogenase-associated SoxYZ-like carrier</fullName>
    </recommendedName>
</protein>
<dbReference type="NCBIfam" id="TIGR04557">
    <property type="entry name" value="fuse_rel_SoxYZ"/>
    <property type="match status" value="1"/>
</dbReference>
<name>A0ABQ6FDX0_9RHOO</name>
<dbReference type="Pfam" id="PF13501">
    <property type="entry name" value="SoxY"/>
    <property type="match status" value="1"/>
</dbReference>
<evidence type="ECO:0000256" key="1">
    <source>
        <dbReference type="SAM" id="SignalP"/>
    </source>
</evidence>
<gene>
    <name evidence="4" type="ORF">GCM10007933_32530</name>
</gene>
<accession>A0ABQ6FDX0</accession>
<sequence length="257" mass="27627">MRLAASLIAVLLALTCGGNPAIAHGKETADPLGSARWKDMERDFLSDGPVQFDERVKVISSGLAENPLQVPITVDATALTGVKEVLVFADFNPILEILRFYPESTSAYLGFRAKLQQSSPVRAAAKTADGVWHVGGVWVNTTGGGCTAPSAASTSSEWQKRLNEVTARTWSEGPMSGRVRLRIIHPMDTGLMAGVPAFHLEEVVLKDDAGKRLMRLEISQPVSENPVFTLNRGAVQGSLMVSGRDNNGNMFDVRVAP</sequence>
<dbReference type="InterPro" id="IPR013783">
    <property type="entry name" value="Ig-like_fold"/>
</dbReference>
<dbReference type="InterPro" id="IPR014756">
    <property type="entry name" value="Ig_E-set"/>
</dbReference>
<organism evidence="4 5">
    <name type="scientific">Zoogloea oryzae</name>
    <dbReference type="NCBI Taxonomy" id="310767"/>
    <lineage>
        <taxon>Bacteria</taxon>
        <taxon>Pseudomonadati</taxon>
        <taxon>Pseudomonadota</taxon>
        <taxon>Betaproteobacteria</taxon>
        <taxon>Rhodocyclales</taxon>
        <taxon>Zoogloeaceae</taxon>
        <taxon>Zoogloea</taxon>
    </lineage>
</organism>
<dbReference type="InterPro" id="IPR032711">
    <property type="entry name" value="SoxY"/>
</dbReference>
<dbReference type="InterPro" id="IPR038162">
    <property type="entry name" value="SoxY_sf"/>
</dbReference>
<comment type="caution">
    <text evidence="4">The sequence shown here is derived from an EMBL/GenBank/DDBJ whole genome shotgun (WGS) entry which is preliminary data.</text>
</comment>
<feature type="domain" description="Sulphur oxidation protein SoxZ" evidence="2">
    <location>
        <begin position="178"/>
        <end position="252"/>
    </location>
</feature>
<dbReference type="Gene3D" id="2.60.40.2470">
    <property type="entry name" value="SoxY domain"/>
    <property type="match status" value="1"/>
</dbReference>
<evidence type="ECO:0000313" key="5">
    <source>
        <dbReference type="Proteomes" id="UP001157167"/>
    </source>
</evidence>
<dbReference type="InterPro" id="IPR014880">
    <property type="entry name" value="SoxZ_dom"/>
</dbReference>